<dbReference type="Pfam" id="PF07959">
    <property type="entry name" value="Fucose_pyrophosphorylase"/>
    <property type="match status" value="1"/>
</dbReference>
<dbReference type="PANTHER" id="PTHR15045">
    <property type="entry name" value="FUCOSE-1-PHOSPHATE GUANYLYLTRANSFERASE"/>
    <property type="match status" value="1"/>
</dbReference>
<evidence type="ECO:0000256" key="2">
    <source>
        <dbReference type="ARBA" id="ARBA00022741"/>
    </source>
</evidence>
<dbReference type="InterPro" id="IPR012887">
    <property type="entry name" value="GDP_fucose_pyrophosphorylase"/>
</dbReference>
<gene>
    <name evidence="4" type="ORF">NXF25_008971</name>
</gene>
<protein>
    <submittedName>
        <fullName evidence="4">Fucose-1-phosphate guanylyltransferase</fullName>
    </submittedName>
</protein>
<reference evidence="4 5" key="1">
    <citation type="journal article" date="2024" name="Proc. Natl. Acad. Sci. U.S.A.">
        <title>The genetic regulatory architecture and epigenomic basis for age-related changes in rattlesnake venom.</title>
        <authorList>
            <person name="Hogan M.P."/>
            <person name="Holding M.L."/>
            <person name="Nystrom G.S."/>
            <person name="Colston T.J."/>
            <person name="Bartlett D.A."/>
            <person name="Mason A.J."/>
            <person name="Ellsworth S.A."/>
            <person name="Rautsaw R.M."/>
            <person name="Lawrence K.C."/>
            <person name="Strickland J.L."/>
            <person name="He B."/>
            <person name="Fraser P."/>
            <person name="Margres M.J."/>
            <person name="Gilbert D.M."/>
            <person name="Gibbs H.L."/>
            <person name="Parkinson C.L."/>
            <person name="Rokyta D.R."/>
        </authorList>
    </citation>
    <scope>NUCLEOTIDE SEQUENCE [LARGE SCALE GENOMIC DNA]</scope>
    <source>
        <strain evidence="4">DRR0105</strain>
    </source>
</reference>
<feature type="domain" description="GDP-fucose pyrophosphorylase" evidence="3">
    <location>
        <begin position="100"/>
        <end position="192"/>
    </location>
</feature>
<evidence type="ECO:0000313" key="4">
    <source>
        <dbReference type="EMBL" id="KAK9404144.1"/>
    </source>
</evidence>
<dbReference type="GO" id="GO:0000166">
    <property type="term" value="F:nucleotide binding"/>
    <property type="evidence" value="ECO:0007669"/>
    <property type="project" value="UniProtKB-KW"/>
</dbReference>
<dbReference type="GO" id="GO:0042350">
    <property type="term" value="P:GDP-L-fucose biosynthetic process"/>
    <property type="evidence" value="ECO:0007669"/>
    <property type="project" value="UniProtKB-ARBA"/>
</dbReference>
<dbReference type="PANTHER" id="PTHR15045:SF1">
    <property type="entry name" value="FUCOSE-1-PHOSPHATE GUANYLYLTRANSFERASE"/>
    <property type="match status" value="1"/>
</dbReference>
<keyword evidence="1" id="KW-0808">Transferase</keyword>
<keyword evidence="2" id="KW-0547">Nucleotide-binding</keyword>
<sequence length="194" mass="21850">MPLAGEAEARRRRATRKRLEKFAGLRGKTVQTGEFWDVVVITAVDKKQEIAYQKQLSEKLKRKELPLGVDYHVFADPPGPKIGNGGSTLHALRCLEEYYGDKWDTFTIILIHSGGYSQRLPNASALGKIFTALPCGDPIYQMLDLKLAIAHMVTLSFLQNNSVKIIMTSQLHCNLFYKIKSSCFCALRHQVPIQ</sequence>
<evidence type="ECO:0000313" key="5">
    <source>
        <dbReference type="Proteomes" id="UP001474421"/>
    </source>
</evidence>
<dbReference type="EMBL" id="JAOTOJ010000003">
    <property type="protein sequence ID" value="KAK9404144.1"/>
    <property type="molecule type" value="Genomic_DNA"/>
</dbReference>
<organism evidence="4 5">
    <name type="scientific">Crotalus adamanteus</name>
    <name type="common">Eastern diamondback rattlesnake</name>
    <dbReference type="NCBI Taxonomy" id="8729"/>
    <lineage>
        <taxon>Eukaryota</taxon>
        <taxon>Metazoa</taxon>
        <taxon>Chordata</taxon>
        <taxon>Craniata</taxon>
        <taxon>Vertebrata</taxon>
        <taxon>Euteleostomi</taxon>
        <taxon>Lepidosauria</taxon>
        <taxon>Squamata</taxon>
        <taxon>Bifurcata</taxon>
        <taxon>Unidentata</taxon>
        <taxon>Episquamata</taxon>
        <taxon>Toxicofera</taxon>
        <taxon>Serpentes</taxon>
        <taxon>Colubroidea</taxon>
        <taxon>Viperidae</taxon>
        <taxon>Crotalinae</taxon>
        <taxon>Crotalus</taxon>
    </lineage>
</organism>
<evidence type="ECO:0000256" key="1">
    <source>
        <dbReference type="ARBA" id="ARBA00022679"/>
    </source>
</evidence>
<name>A0AAW1BPL5_CROAD</name>
<keyword evidence="4" id="KW-0548">Nucleotidyltransferase</keyword>
<keyword evidence="5" id="KW-1185">Reference proteome</keyword>
<proteinExistence type="predicted"/>
<comment type="caution">
    <text evidence="4">The sequence shown here is derived from an EMBL/GenBank/DDBJ whole genome shotgun (WGS) entry which is preliminary data.</text>
</comment>
<accession>A0AAW1BPL5</accession>
<dbReference type="AlphaFoldDB" id="A0AAW1BPL5"/>
<evidence type="ECO:0000259" key="3">
    <source>
        <dbReference type="Pfam" id="PF07959"/>
    </source>
</evidence>
<dbReference type="Proteomes" id="UP001474421">
    <property type="component" value="Unassembled WGS sequence"/>
</dbReference>
<dbReference type="GO" id="GO:0016779">
    <property type="term" value="F:nucleotidyltransferase activity"/>
    <property type="evidence" value="ECO:0007669"/>
    <property type="project" value="UniProtKB-KW"/>
</dbReference>